<sequence length="296" mass="31720">MNLDTETSKRSEIARYSWRLIRQNPAGAIGAFVVFVVLVGAVFAPFITPYDYESFASSRYTKPMGNATNGGLMLLGSDNLGRDQFTRLLYGGRISLLVGFVSPIVGVAIGSLLGIISAYYGKWTDLLLQRITDTLLIIPGLVILMTVTASFGFTITVVLLALALFSMIGSIRVVRSHVLGLRGAQYIDAQRAIGSSDLRVIFIHLLPNTLPVAVVLIAVGIAGAIVAEAQLSFLGLGIAPPVPTWGNMLNGAQARFDLGPHLAIWPGIFISVTVLGLNLVGDAVRDIMDPRLRGRQ</sequence>
<dbReference type="InterPro" id="IPR000515">
    <property type="entry name" value="MetI-like"/>
</dbReference>
<feature type="transmembrane region" description="Helical" evidence="7">
    <location>
        <begin position="200"/>
        <end position="227"/>
    </location>
</feature>
<organism evidence="9">
    <name type="scientific">marine metagenome</name>
    <dbReference type="NCBI Taxonomy" id="408172"/>
    <lineage>
        <taxon>unclassified sequences</taxon>
        <taxon>metagenomes</taxon>
        <taxon>ecological metagenomes</taxon>
    </lineage>
</organism>
<dbReference type="InterPro" id="IPR050366">
    <property type="entry name" value="BP-dependent_transpt_permease"/>
</dbReference>
<dbReference type="InterPro" id="IPR035906">
    <property type="entry name" value="MetI-like_sf"/>
</dbReference>
<evidence type="ECO:0000256" key="2">
    <source>
        <dbReference type="ARBA" id="ARBA00022448"/>
    </source>
</evidence>
<feature type="transmembrane region" description="Helical" evidence="7">
    <location>
        <begin position="263"/>
        <end position="284"/>
    </location>
</feature>
<evidence type="ECO:0000256" key="1">
    <source>
        <dbReference type="ARBA" id="ARBA00004651"/>
    </source>
</evidence>
<protein>
    <recommendedName>
        <fullName evidence="8">ABC transmembrane type-1 domain-containing protein</fullName>
    </recommendedName>
</protein>
<feature type="domain" description="ABC transmembrane type-1" evidence="8">
    <location>
        <begin position="92"/>
        <end position="281"/>
    </location>
</feature>
<gene>
    <name evidence="9" type="ORF">METZ01_LOCUS144803</name>
</gene>
<dbReference type="Pfam" id="PF12911">
    <property type="entry name" value="OppC_N"/>
    <property type="match status" value="1"/>
</dbReference>
<name>A0A381ZRX7_9ZZZZ</name>
<reference evidence="9" key="1">
    <citation type="submission" date="2018-05" db="EMBL/GenBank/DDBJ databases">
        <authorList>
            <person name="Lanie J.A."/>
            <person name="Ng W.-L."/>
            <person name="Kazmierczak K.M."/>
            <person name="Andrzejewski T.M."/>
            <person name="Davidsen T.M."/>
            <person name="Wayne K.J."/>
            <person name="Tettelin H."/>
            <person name="Glass J.I."/>
            <person name="Rusch D."/>
            <person name="Podicherti R."/>
            <person name="Tsui H.-C.T."/>
            <person name="Winkler M.E."/>
        </authorList>
    </citation>
    <scope>NUCLEOTIDE SEQUENCE</scope>
</reference>
<dbReference type="GO" id="GO:0055085">
    <property type="term" value="P:transmembrane transport"/>
    <property type="evidence" value="ECO:0007669"/>
    <property type="project" value="InterPro"/>
</dbReference>
<dbReference type="InterPro" id="IPR025966">
    <property type="entry name" value="OppC_N"/>
</dbReference>
<dbReference type="PANTHER" id="PTHR43386:SF1">
    <property type="entry name" value="D,D-DIPEPTIDE TRANSPORT SYSTEM PERMEASE PROTEIN DDPC-RELATED"/>
    <property type="match status" value="1"/>
</dbReference>
<dbReference type="CDD" id="cd06261">
    <property type="entry name" value="TM_PBP2"/>
    <property type="match status" value="1"/>
</dbReference>
<keyword evidence="4 7" id="KW-0812">Transmembrane</keyword>
<dbReference type="PANTHER" id="PTHR43386">
    <property type="entry name" value="OLIGOPEPTIDE TRANSPORT SYSTEM PERMEASE PROTEIN APPC"/>
    <property type="match status" value="1"/>
</dbReference>
<dbReference type="AlphaFoldDB" id="A0A381ZRX7"/>
<dbReference type="SUPFAM" id="SSF161098">
    <property type="entry name" value="MetI-like"/>
    <property type="match status" value="1"/>
</dbReference>
<feature type="transmembrane region" description="Helical" evidence="7">
    <location>
        <begin position="26"/>
        <end position="47"/>
    </location>
</feature>
<feature type="transmembrane region" description="Helical" evidence="7">
    <location>
        <begin position="94"/>
        <end position="116"/>
    </location>
</feature>
<keyword evidence="2" id="KW-0813">Transport</keyword>
<evidence type="ECO:0000256" key="3">
    <source>
        <dbReference type="ARBA" id="ARBA00022475"/>
    </source>
</evidence>
<evidence type="ECO:0000256" key="5">
    <source>
        <dbReference type="ARBA" id="ARBA00022989"/>
    </source>
</evidence>
<dbReference type="PROSITE" id="PS50928">
    <property type="entry name" value="ABC_TM1"/>
    <property type="match status" value="1"/>
</dbReference>
<keyword evidence="3" id="KW-1003">Cell membrane</keyword>
<dbReference type="GO" id="GO:0005886">
    <property type="term" value="C:plasma membrane"/>
    <property type="evidence" value="ECO:0007669"/>
    <property type="project" value="UniProtKB-SubCell"/>
</dbReference>
<evidence type="ECO:0000256" key="6">
    <source>
        <dbReference type="ARBA" id="ARBA00023136"/>
    </source>
</evidence>
<dbReference type="Gene3D" id="1.10.3720.10">
    <property type="entry name" value="MetI-like"/>
    <property type="match status" value="1"/>
</dbReference>
<comment type="subcellular location">
    <subcellularLocation>
        <location evidence="1">Cell membrane</location>
        <topology evidence="1">Multi-pass membrane protein</topology>
    </subcellularLocation>
</comment>
<keyword evidence="5 7" id="KW-1133">Transmembrane helix</keyword>
<dbReference type="Pfam" id="PF00528">
    <property type="entry name" value="BPD_transp_1"/>
    <property type="match status" value="1"/>
</dbReference>
<evidence type="ECO:0000259" key="8">
    <source>
        <dbReference type="PROSITE" id="PS50928"/>
    </source>
</evidence>
<proteinExistence type="predicted"/>
<evidence type="ECO:0000256" key="4">
    <source>
        <dbReference type="ARBA" id="ARBA00022692"/>
    </source>
</evidence>
<keyword evidence="6 7" id="KW-0472">Membrane</keyword>
<evidence type="ECO:0000256" key="7">
    <source>
        <dbReference type="SAM" id="Phobius"/>
    </source>
</evidence>
<feature type="transmembrane region" description="Helical" evidence="7">
    <location>
        <begin position="136"/>
        <end position="165"/>
    </location>
</feature>
<dbReference type="EMBL" id="UINC01022408">
    <property type="protein sequence ID" value="SVA91949.1"/>
    <property type="molecule type" value="Genomic_DNA"/>
</dbReference>
<accession>A0A381ZRX7</accession>
<evidence type="ECO:0000313" key="9">
    <source>
        <dbReference type="EMBL" id="SVA91949.1"/>
    </source>
</evidence>